<dbReference type="InterPro" id="IPR007530">
    <property type="entry name" value="Aminoglycoside_adenylylTfrase"/>
</dbReference>
<dbReference type="Gene3D" id="3.30.460.10">
    <property type="entry name" value="Beta Polymerase, domain 2"/>
    <property type="match status" value="1"/>
</dbReference>
<evidence type="ECO:0000313" key="1">
    <source>
        <dbReference type="EMBL" id="MBA4538143.1"/>
    </source>
</evidence>
<evidence type="ECO:0000313" key="3">
    <source>
        <dbReference type="Proteomes" id="UP000472971"/>
    </source>
</evidence>
<evidence type="ECO:0000313" key="4">
    <source>
        <dbReference type="Proteomes" id="UP000570010"/>
    </source>
</evidence>
<dbReference type="Gene3D" id="1.20.120.330">
    <property type="entry name" value="Nucleotidyltransferases domain 2"/>
    <property type="match status" value="1"/>
</dbReference>
<dbReference type="AlphaFoldDB" id="A0A6B3W3E7"/>
<dbReference type="EMBL" id="JACEIO010000035">
    <property type="protein sequence ID" value="MBA4538143.1"/>
    <property type="molecule type" value="Genomic_DNA"/>
</dbReference>
<reference evidence="2 3" key="1">
    <citation type="submission" date="2020-02" db="EMBL/GenBank/DDBJ databases">
        <title>Bacillus aquiflavi sp. nov., isolated from yellow water of strong flavor Chinese baijiu in Yibin region of China.</title>
        <authorList>
            <person name="Xie J."/>
        </authorList>
    </citation>
    <scope>NUCLEOTIDE SEQUENCE [LARGE SCALE GENOMIC DNA]</scope>
    <source>
        <strain evidence="2 3">3H-10</strain>
    </source>
</reference>
<dbReference type="Pfam" id="PF04439">
    <property type="entry name" value="Adenyl_transf"/>
    <property type="match status" value="1"/>
</dbReference>
<evidence type="ECO:0000313" key="2">
    <source>
        <dbReference type="EMBL" id="NEY82463.1"/>
    </source>
</evidence>
<dbReference type="Proteomes" id="UP000570010">
    <property type="component" value="Unassembled WGS sequence"/>
</dbReference>
<dbReference type="SUPFAM" id="SSF81631">
    <property type="entry name" value="PAP/OAS1 substrate-binding domain"/>
    <property type="match status" value="1"/>
</dbReference>
<reference evidence="1 4" key="2">
    <citation type="submission" date="2020-07" db="EMBL/GenBank/DDBJ databases">
        <authorList>
            <person name="Feng H."/>
        </authorList>
    </citation>
    <scope>NUCLEOTIDE SEQUENCE [LARGE SCALE GENOMIC DNA]</scope>
    <source>
        <strain evidence="4">s-12</strain>
        <strain evidence="1">S-12</strain>
    </source>
</reference>
<name>A0A6B3W3E7_9BACI</name>
<dbReference type="GO" id="GO:0016779">
    <property type="term" value="F:nucleotidyltransferase activity"/>
    <property type="evidence" value="ECO:0007669"/>
    <property type="project" value="UniProtKB-KW"/>
</dbReference>
<keyword evidence="3" id="KW-1185">Reference proteome</keyword>
<comment type="caution">
    <text evidence="2">The sequence shown here is derived from an EMBL/GenBank/DDBJ whole genome shotgun (WGS) entry which is preliminary data.</text>
</comment>
<dbReference type="RefSeq" id="WP_163242871.1">
    <property type="nucleotide sequence ID" value="NZ_CP082780.1"/>
</dbReference>
<sequence length="290" mass="34321">MRSEQEIIDLILSVAKKDKRIRAVWMSGSRTNPNVPQDPFRDYDLVYLVTDMQSFIDDPNWIDVFGERIMMQTPETSVLYPPELDGRFPYLMLFTDGNRIDLTLICLEEGKKYCQEDKLTVIILDKDDILPSIPSPTDKDYWVKTPSAHLFSDCCNEFWWVSTYVAKGLWRQEMIYAYDHLNIVRSMLIKMLEWRIGIERNFSLSIGKNGKYLKRYLNKETWESLLSTYPNGDEAHVWNALFLMTEVFEQVAVEVAEELQFNYPLEEWRKVKQYLHHVRTLPLNVTAMYE</sequence>
<protein>
    <submittedName>
        <fullName evidence="2">Aminoglycoside 6-adenylyltransferase</fullName>
    </submittedName>
</protein>
<proteinExistence type="predicted"/>
<keyword evidence="2" id="KW-0548">Nucleotidyltransferase</keyword>
<dbReference type="SUPFAM" id="SSF81301">
    <property type="entry name" value="Nucleotidyltransferase"/>
    <property type="match status" value="1"/>
</dbReference>
<dbReference type="EMBL" id="JAAIWN010000035">
    <property type="protein sequence ID" value="NEY82463.1"/>
    <property type="molecule type" value="Genomic_DNA"/>
</dbReference>
<dbReference type="PIRSF" id="PIRSF000812">
    <property type="entry name" value="AAD"/>
    <property type="match status" value="1"/>
</dbReference>
<organism evidence="2 3">
    <name type="scientific">Bacillus aquiflavi</name>
    <dbReference type="NCBI Taxonomy" id="2672567"/>
    <lineage>
        <taxon>Bacteria</taxon>
        <taxon>Bacillati</taxon>
        <taxon>Bacillota</taxon>
        <taxon>Bacilli</taxon>
        <taxon>Bacillales</taxon>
        <taxon>Bacillaceae</taxon>
        <taxon>Bacillus</taxon>
    </lineage>
</organism>
<keyword evidence="2" id="KW-0808">Transferase</keyword>
<accession>A0A6B3W3E7</accession>
<dbReference type="Proteomes" id="UP000472971">
    <property type="component" value="Unassembled WGS sequence"/>
</dbReference>
<dbReference type="InterPro" id="IPR043519">
    <property type="entry name" value="NT_sf"/>
</dbReference>
<gene>
    <name evidence="2" type="ORF">G4D64_13340</name>
    <name evidence="1" type="ORF">H1Z61_13610</name>
</gene>